<dbReference type="NCBIfam" id="TIGR02515">
    <property type="entry name" value="IV_pilus_PilQ"/>
    <property type="match status" value="1"/>
</dbReference>
<sequence length="379" mass="42788">MYYCLSIILIYSFFISFSYATSPKGQLKDPFFTSIIDDTNHDNNDALMTSPKLELAVIKLKYANANDLTKALNHLVKSSSYDERTNSVILQAEKNELSQIKQIIEQLDQPITQIAIEARIVTISNDSLDELGVRWGIFEPTQNSRKINGSFEANSFNNLADQLIVNFDNDNKITASLALQVAKLHGRLLDLELRALEQENNVEIIASPHLLTTNHRSASIKQGTELPYLIHNSKNDSYKVEFREAVLGLEVTPHLLHQDTILLDLTVSQNSPGRPILAAQGIVSIDKQEIKSQVASKNGETIVLGGILQNILNKGINKVPVLGDIPLLGKVFQSKSEHHKQRELVIFITPHIIRSNQQRLENYQQYKMKENNYKSEKYK</sequence>
<keyword evidence="5" id="KW-0472">Membrane</keyword>
<comment type="subcellular location">
    <subcellularLocation>
        <location evidence="1 7">Cell outer membrane</location>
    </subcellularLocation>
</comment>
<dbReference type="Proteomes" id="UP000955338">
    <property type="component" value="Chromosome"/>
</dbReference>
<evidence type="ECO:0000256" key="1">
    <source>
        <dbReference type="ARBA" id="ARBA00004442"/>
    </source>
</evidence>
<evidence type="ECO:0000259" key="9">
    <source>
        <dbReference type="Pfam" id="PF03958"/>
    </source>
</evidence>
<evidence type="ECO:0000256" key="6">
    <source>
        <dbReference type="ARBA" id="ARBA00023237"/>
    </source>
</evidence>
<dbReference type="GO" id="GO:0009306">
    <property type="term" value="P:protein secretion"/>
    <property type="evidence" value="ECO:0007669"/>
    <property type="project" value="InterPro"/>
</dbReference>
<keyword evidence="11" id="KW-1185">Reference proteome</keyword>
<dbReference type="InterPro" id="IPR005644">
    <property type="entry name" value="NolW-like"/>
</dbReference>
<dbReference type="InterPro" id="IPR051808">
    <property type="entry name" value="Type_IV_pilus_biogenesis"/>
</dbReference>
<gene>
    <name evidence="10" type="ORF">CEP48_07280</name>
</gene>
<evidence type="ECO:0000256" key="4">
    <source>
        <dbReference type="ARBA" id="ARBA00022729"/>
    </source>
</evidence>
<dbReference type="InterPro" id="IPR001775">
    <property type="entry name" value="GspD/PilQ"/>
</dbReference>
<dbReference type="PANTHER" id="PTHR30604:SF1">
    <property type="entry name" value="DNA UTILIZATION PROTEIN HOFQ"/>
    <property type="match status" value="1"/>
</dbReference>
<dbReference type="InterPro" id="IPR013355">
    <property type="entry name" value="Pilus_4_PilQ"/>
</dbReference>
<dbReference type="InterPro" id="IPR004846">
    <property type="entry name" value="T2SS/T3SS_dom"/>
</dbReference>
<evidence type="ECO:0000259" key="8">
    <source>
        <dbReference type="Pfam" id="PF00263"/>
    </source>
</evidence>
<dbReference type="PROSITE" id="PS00875">
    <property type="entry name" value="T2SP_D"/>
    <property type="match status" value="1"/>
</dbReference>
<keyword evidence="4" id="KW-0732">Signal</keyword>
<evidence type="ECO:0000256" key="7">
    <source>
        <dbReference type="RuleBase" id="RU004004"/>
    </source>
</evidence>
<feature type="domain" description="NolW-like" evidence="9">
    <location>
        <begin position="56"/>
        <end position="113"/>
    </location>
</feature>
<name>A0A8D4IZ31_9PAST</name>
<dbReference type="AlphaFoldDB" id="A0A8D4IZ31"/>
<dbReference type="PRINTS" id="PR01032">
    <property type="entry name" value="PHAGEIV"/>
</dbReference>
<evidence type="ECO:0000256" key="5">
    <source>
        <dbReference type="ARBA" id="ARBA00023136"/>
    </source>
</evidence>
<dbReference type="InterPro" id="IPR038591">
    <property type="entry name" value="NolW-like_sf"/>
</dbReference>
<dbReference type="Gene3D" id="3.30.1370.120">
    <property type="match status" value="1"/>
</dbReference>
<accession>A0A8D4IZ31</accession>
<evidence type="ECO:0000256" key="2">
    <source>
        <dbReference type="ARBA" id="ARBA00006304"/>
    </source>
</evidence>
<organism evidence="10 11">
    <name type="scientific">Mergibacter septicus</name>
    <dbReference type="NCBI Taxonomy" id="221402"/>
    <lineage>
        <taxon>Bacteria</taxon>
        <taxon>Pseudomonadati</taxon>
        <taxon>Pseudomonadota</taxon>
        <taxon>Gammaproteobacteria</taxon>
        <taxon>Pasteurellales</taxon>
        <taxon>Pasteurellaceae</taxon>
        <taxon>Mergibacter</taxon>
    </lineage>
</organism>
<evidence type="ECO:0000313" key="11">
    <source>
        <dbReference type="Proteomes" id="UP000955338"/>
    </source>
</evidence>
<dbReference type="InterPro" id="IPR004845">
    <property type="entry name" value="T2SS_GspD_CS"/>
</dbReference>
<dbReference type="Pfam" id="PF03958">
    <property type="entry name" value="Secretin_N"/>
    <property type="match status" value="1"/>
</dbReference>
<feature type="domain" description="Type II/III secretion system secretin-like" evidence="8">
    <location>
        <begin position="195"/>
        <end position="354"/>
    </location>
</feature>
<dbReference type="GO" id="GO:0009279">
    <property type="term" value="C:cell outer membrane"/>
    <property type="evidence" value="ECO:0007669"/>
    <property type="project" value="UniProtKB-SubCell"/>
</dbReference>
<evidence type="ECO:0000313" key="10">
    <source>
        <dbReference type="EMBL" id="QDJ15239.1"/>
    </source>
</evidence>
<reference evidence="10" key="1">
    <citation type="submission" date="2017-06" db="EMBL/GenBank/DDBJ databases">
        <title>Genome sequencing of pathogenic and non-pathogenic strains within Bisgaard taxon 40.</title>
        <authorList>
            <person name="Ladner J.T."/>
            <person name="Lovett S.P."/>
            <person name="Koroleva G."/>
            <person name="Lorch J.M."/>
        </authorList>
    </citation>
    <scope>NUCLEOTIDE SEQUENCE</scope>
    <source>
        <strain evidence="10">27576-1-I1</strain>
    </source>
</reference>
<comment type="similarity">
    <text evidence="2">Belongs to the bacterial secretin family. PilQ subfamily.</text>
</comment>
<dbReference type="PANTHER" id="PTHR30604">
    <property type="entry name" value="PROTEIN TRANSPORT PROTEIN HOFQ"/>
    <property type="match status" value="1"/>
</dbReference>
<dbReference type="Pfam" id="PF00263">
    <property type="entry name" value="Secretin"/>
    <property type="match status" value="1"/>
</dbReference>
<protein>
    <submittedName>
        <fullName evidence="10">Pilus modification protein PilQ</fullName>
    </submittedName>
</protein>
<dbReference type="PRINTS" id="PR00811">
    <property type="entry name" value="BCTERIALGSPD"/>
</dbReference>
<evidence type="ECO:0000256" key="3">
    <source>
        <dbReference type="ARBA" id="ARBA00022448"/>
    </source>
</evidence>
<dbReference type="RefSeq" id="WP_261920249.1">
    <property type="nucleotide sequence ID" value="NZ_CP022011.1"/>
</dbReference>
<proteinExistence type="inferred from homology"/>
<keyword evidence="3 7" id="KW-0813">Transport</keyword>
<dbReference type="EMBL" id="CP022011">
    <property type="protein sequence ID" value="QDJ15239.1"/>
    <property type="molecule type" value="Genomic_DNA"/>
</dbReference>
<keyword evidence="6" id="KW-0998">Cell outer membrane</keyword>